<feature type="domain" description="Activator of Hsp90 ATPase homologue 1/2-like C-terminal" evidence="2">
    <location>
        <begin position="14"/>
        <end position="119"/>
    </location>
</feature>
<dbReference type="AlphaFoldDB" id="A0A5B8LTC8"/>
<evidence type="ECO:0000256" key="1">
    <source>
        <dbReference type="ARBA" id="ARBA00006817"/>
    </source>
</evidence>
<keyword evidence="4" id="KW-1185">Reference proteome</keyword>
<evidence type="ECO:0000313" key="4">
    <source>
        <dbReference type="Proteomes" id="UP000315364"/>
    </source>
</evidence>
<evidence type="ECO:0000313" key="3">
    <source>
        <dbReference type="EMBL" id="QDZ11055.1"/>
    </source>
</evidence>
<name>A0A5B8LTC8_9HYPH</name>
<dbReference type="OrthoDB" id="9803476at2"/>
<dbReference type="Pfam" id="PF08327">
    <property type="entry name" value="AHSA1"/>
    <property type="match status" value="1"/>
</dbReference>
<dbReference type="Proteomes" id="UP000315364">
    <property type="component" value="Chromosome"/>
</dbReference>
<reference evidence="3 4" key="1">
    <citation type="submission" date="2019-07" db="EMBL/GenBank/DDBJ databases">
        <title>Full genome sequence of Devosia sp. Gsoil 520.</title>
        <authorList>
            <person name="Im W.-T."/>
        </authorList>
    </citation>
    <scope>NUCLEOTIDE SEQUENCE [LARGE SCALE GENOMIC DNA]</scope>
    <source>
        <strain evidence="3 4">Gsoil 520</strain>
    </source>
</reference>
<organism evidence="3 4">
    <name type="scientific">Devosia ginsengisoli</name>
    <dbReference type="NCBI Taxonomy" id="400770"/>
    <lineage>
        <taxon>Bacteria</taxon>
        <taxon>Pseudomonadati</taxon>
        <taxon>Pseudomonadota</taxon>
        <taxon>Alphaproteobacteria</taxon>
        <taxon>Hyphomicrobiales</taxon>
        <taxon>Devosiaceae</taxon>
        <taxon>Devosia</taxon>
    </lineage>
</organism>
<comment type="similarity">
    <text evidence="1">Belongs to the AHA1 family.</text>
</comment>
<dbReference type="InterPro" id="IPR013538">
    <property type="entry name" value="ASHA1/2-like_C"/>
</dbReference>
<accession>A0A5B8LTC8</accession>
<dbReference type="InterPro" id="IPR023393">
    <property type="entry name" value="START-like_dom_sf"/>
</dbReference>
<dbReference type="EMBL" id="CP042304">
    <property type="protein sequence ID" value="QDZ11055.1"/>
    <property type="molecule type" value="Genomic_DNA"/>
</dbReference>
<dbReference type="Gene3D" id="3.30.530.20">
    <property type="match status" value="1"/>
</dbReference>
<dbReference type="KEGG" id="dea:FPZ08_10010"/>
<dbReference type="SUPFAM" id="SSF55961">
    <property type="entry name" value="Bet v1-like"/>
    <property type="match status" value="1"/>
</dbReference>
<sequence>MSLETVTVDQRIATTADRVWARISTPEGIATWWAPGNIAPVVGHEFTMDMYKWGQVRCRVIEVMPLEKLAYTFGDWELHWTITRDEGGCVLRLEHKGFDLDKEQDRIAFENMGKGWAGTVLPRLAQGLVAAA</sequence>
<proteinExistence type="inferred from homology"/>
<dbReference type="RefSeq" id="WP_146289872.1">
    <property type="nucleotide sequence ID" value="NZ_CP042304.1"/>
</dbReference>
<gene>
    <name evidence="3" type="ORF">FPZ08_10010</name>
</gene>
<evidence type="ECO:0000259" key="2">
    <source>
        <dbReference type="Pfam" id="PF08327"/>
    </source>
</evidence>
<dbReference type="CDD" id="cd07814">
    <property type="entry name" value="SRPBCC_CalC_Aha1-like"/>
    <property type="match status" value="1"/>
</dbReference>
<protein>
    <submittedName>
        <fullName evidence="3">SRPBCC domain-containing protein</fullName>
    </submittedName>
</protein>